<feature type="transmembrane region" description="Helical" evidence="8">
    <location>
        <begin position="75"/>
        <end position="93"/>
    </location>
</feature>
<proteinExistence type="inferred from homology"/>
<dbReference type="Proteomes" id="UP000066049">
    <property type="component" value="Chromosome"/>
</dbReference>
<dbReference type="PATRIC" id="fig|199.248.peg.1460"/>
<reference evidence="11" key="1">
    <citation type="submission" date="2015-08" db="EMBL/GenBank/DDBJ databases">
        <title>Comparative genomics of the Campylobacter concisus group.</title>
        <authorList>
            <person name="Miller W.G."/>
            <person name="Yee E."/>
            <person name="Chapman M.H."/>
            <person name="Huynh S."/>
            <person name="Bono J.L."/>
            <person name="On S.L.W."/>
            <person name="St Leger J."/>
            <person name="Foster G."/>
            <person name="Parker C.T."/>
        </authorList>
    </citation>
    <scope>NUCLEOTIDE SEQUENCE [LARGE SCALE GENOMIC DNA]</scope>
    <source>
        <strain evidence="11">ATCC 33237</strain>
    </source>
</reference>
<evidence type="ECO:0000313" key="11">
    <source>
        <dbReference type="Proteomes" id="UP000066049"/>
    </source>
</evidence>
<dbReference type="InterPro" id="IPR036259">
    <property type="entry name" value="MFS_trans_sf"/>
</dbReference>
<evidence type="ECO:0000256" key="2">
    <source>
        <dbReference type="ARBA" id="ARBA00006236"/>
    </source>
</evidence>
<dbReference type="PROSITE" id="PS00216">
    <property type="entry name" value="SUGAR_TRANSPORT_1"/>
    <property type="match status" value="1"/>
</dbReference>
<feature type="transmembrane region" description="Helical" evidence="8">
    <location>
        <begin position="300"/>
        <end position="320"/>
    </location>
</feature>
<feature type="transmembrane region" description="Helical" evidence="8">
    <location>
        <begin position="332"/>
        <end position="354"/>
    </location>
</feature>
<dbReference type="InterPro" id="IPR005829">
    <property type="entry name" value="Sugar_transporter_CS"/>
</dbReference>
<evidence type="ECO:0000256" key="5">
    <source>
        <dbReference type="ARBA" id="ARBA00022692"/>
    </source>
</evidence>
<dbReference type="Pfam" id="PF07690">
    <property type="entry name" value="MFS_1"/>
    <property type="match status" value="1"/>
</dbReference>
<name>A0A0M4SV72_9BACT</name>
<dbReference type="AlphaFoldDB" id="A0A0M4SV72"/>
<feature type="transmembrane region" description="Helical" evidence="8">
    <location>
        <begin position="213"/>
        <end position="232"/>
    </location>
</feature>
<dbReference type="GeneID" id="28663094"/>
<protein>
    <submittedName>
        <fullName evidence="10">Drug resistance transporter, Bcr/CflA family</fullName>
    </submittedName>
</protein>
<keyword evidence="7 8" id="KW-0472">Membrane</keyword>
<evidence type="ECO:0000256" key="1">
    <source>
        <dbReference type="ARBA" id="ARBA00004651"/>
    </source>
</evidence>
<dbReference type="GO" id="GO:1990961">
    <property type="term" value="P:xenobiotic detoxification by transmembrane export across the plasma membrane"/>
    <property type="evidence" value="ECO:0007669"/>
    <property type="project" value="InterPro"/>
</dbReference>
<organism evidence="10 11">
    <name type="scientific">Campylobacter concisus</name>
    <dbReference type="NCBI Taxonomy" id="199"/>
    <lineage>
        <taxon>Bacteria</taxon>
        <taxon>Pseudomonadati</taxon>
        <taxon>Campylobacterota</taxon>
        <taxon>Epsilonproteobacteria</taxon>
        <taxon>Campylobacterales</taxon>
        <taxon>Campylobacteraceae</taxon>
        <taxon>Campylobacter</taxon>
    </lineage>
</organism>
<gene>
    <name evidence="10" type="ORF">CCON33237_1414</name>
</gene>
<feature type="transmembrane region" description="Helical" evidence="8">
    <location>
        <begin position="99"/>
        <end position="122"/>
    </location>
</feature>
<dbReference type="NCBIfam" id="TIGR00710">
    <property type="entry name" value="efflux_Bcr_CflA"/>
    <property type="match status" value="1"/>
</dbReference>
<evidence type="ECO:0000313" key="10">
    <source>
        <dbReference type="EMBL" id="ALF48066.1"/>
    </source>
</evidence>
<dbReference type="InterPro" id="IPR011701">
    <property type="entry name" value="MFS"/>
</dbReference>
<dbReference type="PANTHER" id="PTHR23502:SF132">
    <property type="entry name" value="POLYAMINE TRANSPORTER 2-RELATED"/>
    <property type="match status" value="1"/>
</dbReference>
<dbReference type="CDD" id="cd17320">
    <property type="entry name" value="MFS_MdfA_MDR_like"/>
    <property type="match status" value="1"/>
</dbReference>
<feature type="transmembrane region" description="Helical" evidence="8">
    <location>
        <begin position="275"/>
        <end position="294"/>
    </location>
</feature>
<evidence type="ECO:0000259" key="9">
    <source>
        <dbReference type="PROSITE" id="PS50850"/>
    </source>
</evidence>
<keyword evidence="4" id="KW-1003">Cell membrane</keyword>
<dbReference type="PANTHER" id="PTHR23502">
    <property type="entry name" value="MAJOR FACILITATOR SUPERFAMILY"/>
    <property type="match status" value="1"/>
</dbReference>
<feature type="transmembrane region" description="Helical" evidence="8">
    <location>
        <begin position="162"/>
        <end position="183"/>
    </location>
</feature>
<evidence type="ECO:0000256" key="6">
    <source>
        <dbReference type="ARBA" id="ARBA00022989"/>
    </source>
</evidence>
<evidence type="ECO:0000256" key="7">
    <source>
        <dbReference type="ARBA" id="ARBA00023136"/>
    </source>
</evidence>
<feature type="transmembrane region" description="Helical" evidence="8">
    <location>
        <begin position="134"/>
        <end position="156"/>
    </location>
</feature>
<keyword evidence="5 8" id="KW-0812">Transmembrane</keyword>
<feature type="domain" description="Major facilitator superfamily (MFS) profile" evidence="9">
    <location>
        <begin position="7"/>
        <end position="386"/>
    </location>
</feature>
<dbReference type="InterPro" id="IPR004812">
    <property type="entry name" value="Efflux_drug-R_Bcr/CmlA"/>
</dbReference>
<sequence length="386" mass="42265">MKKENSELFLLLFLGALSAFGPFVTDLYLPALPAITEWFKTSVTATQLTITTSMAGLAIGQLIVGPISDKFGRKLPLTISLIVYTISTIFIFFAQNIQFFIFMRIIQGLASAGSLVISRAVVSDLYKGHEMTKFFSLMMVVNGLAPILSPIGGSLLLKFTDWRGIFMALTIIGILLFIANFYFKESLSQSNRLKMPLLVTYSVFGKILRKKKFMLFVSIQTFAMGAMFAYIASSSFIFQEFYSLSPVSYSFCFASNGLGLVIGARLASLLNERKALKAGLFGTLFASVFIAFMLCFKFEVIGVIIAFFLLLLFTGFILPTASSLAMNEGREYAGSASAILGFCPFFLGGVVSPLVGLGNIFYSTSIVILACTLLALISFLRLKRVA</sequence>
<dbReference type="GO" id="GO:0005886">
    <property type="term" value="C:plasma membrane"/>
    <property type="evidence" value="ECO:0007669"/>
    <property type="project" value="UniProtKB-SubCell"/>
</dbReference>
<dbReference type="SUPFAM" id="SSF103473">
    <property type="entry name" value="MFS general substrate transporter"/>
    <property type="match status" value="1"/>
</dbReference>
<dbReference type="GO" id="GO:0042910">
    <property type="term" value="F:xenobiotic transmembrane transporter activity"/>
    <property type="evidence" value="ECO:0007669"/>
    <property type="project" value="InterPro"/>
</dbReference>
<comment type="subcellular location">
    <subcellularLocation>
        <location evidence="1">Cell membrane</location>
        <topology evidence="1">Multi-pass membrane protein</topology>
    </subcellularLocation>
</comment>
<dbReference type="PROSITE" id="PS50850">
    <property type="entry name" value="MFS"/>
    <property type="match status" value="1"/>
</dbReference>
<comment type="similarity">
    <text evidence="2">Belongs to the major facilitator superfamily. Bcr/CmlA family.</text>
</comment>
<accession>A0A0M4SV72</accession>
<evidence type="ECO:0000256" key="3">
    <source>
        <dbReference type="ARBA" id="ARBA00022448"/>
    </source>
</evidence>
<dbReference type="RefSeq" id="WP_054197005.1">
    <property type="nucleotide sequence ID" value="NZ_CABMKQ010000042.1"/>
</dbReference>
<dbReference type="EMBL" id="CP012541">
    <property type="protein sequence ID" value="ALF48066.1"/>
    <property type="molecule type" value="Genomic_DNA"/>
</dbReference>
<evidence type="ECO:0000256" key="4">
    <source>
        <dbReference type="ARBA" id="ARBA00022475"/>
    </source>
</evidence>
<feature type="transmembrane region" description="Helical" evidence="8">
    <location>
        <begin position="360"/>
        <end position="380"/>
    </location>
</feature>
<evidence type="ECO:0000256" key="8">
    <source>
        <dbReference type="SAM" id="Phobius"/>
    </source>
</evidence>
<dbReference type="InterPro" id="IPR020846">
    <property type="entry name" value="MFS_dom"/>
</dbReference>
<dbReference type="KEGG" id="ccoc:CCON33237_1414"/>
<dbReference type="Gene3D" id="1.20.1720.10">
    <property type="entry name" value="Multidrug resistance protein D"/>
    <property type="match status" value="1"/>
</dbReference>
<feature type="transmembrane region" description="Helical" evidence="8">
    <location>
        <begin position="43"/>
        <end position="63"/>
    </location>
</feature>
<keyword evidence="6 8" id="KW-1133">Transmembrane helix</keyword>
<keyword evidence="3" id="KW-0813">Transport</keyword>
<feature type="transmembrane region" description="Helical" evidence="8">
    <location>
        <begin position="244"/>
        <end position="263"/>
    </location>
</feature>